<organism evidence="1 2">
    <name type="scientific">Antrodiella citrinella</name>
    <dbReference type="NCBI Taxonomy" id="2447956"/>
    <lineage>
        <taxon>Eukaryota</taxon>
        <taxon>Fungi</taxon>
        <taxon>Dikarya</taxon>
        <taxon>Basidiomycota</taxon>
        <taxon>Agaricomycotina</taxon>
        <taxon>Agaricomycetes</taxon>
        <taxon>Polyporales</taxon>
        <taxon>Steccherinaceae</taxon>
        <taxon>Antrodiella</taxon>
    </lineage>
</organism>
<dbReference type="OrthoDB" id="3269573at2759"/>
<comment type="caution">
    <text evidence="1">The sequence shown here is derived from an EMBL/GenBank/DDBJ whole genome shotgun (WGS) entry which is preliminary data.</text>
</comment>
<dbReference type="EMBL" id="SGPM01000496">
    <property type="protein sequence ID" value="THH20344.1"/>
    <property type="molecule type" value="Genomic_DNA"/>
</dbReference>
<dbReference type="AlphaFoldDB" id="A0A4S4M585"/>
<proteinExistence type="predicted"/>
<reference evidence="1 2" key="1">
    <citation type="submission" date="2019-02" db="EMBL/GenBank/DDBJ databases">
        <title>Genome sequencing of the rare red list fungi Antrodiella citrinella (Flaviporus citrinellus).</title>
        <authorList>
            <person name="Buettner E."/>
            <person name="Kellner H."/>
        </authorList>
    </citation>
    <scope>NUCLEOTIDE SEQUENCE [LARGE SCALE GENOMIC DNA]</scope>
    <source>
        <strain evidence="1 2">DSM 108506</strain>
    </source>
</reference>
<gene>
    <name evidence="1" type="ORF">EUX98_g8603</name>
</gene>
<accession>A0A4S4M585</accession>
<sequence length="154" mass="17100">MSSVTKGRCLVLWYNLIHATSSLKPALTHDLQFSEWIHSALRTWNEPKETPAPEKVVYALENKYTSGKLRLNRMKGADARKVTLLHAAAIELGFHIGFATLVCHVSGRPNRPYVRGSSEAHLVSFDEIEEHSTIIEGFVDIDGSSVVTALARES</sequence>
<name>A0A4S4M585_9APHY</name>
<dbReference type="Proteomes" id="UP000308730">
    <property type="component" value="Unassembled WGS sequence"/>
</dbReference>
<protein>
    <submittedName>
        <fullName evidence="1">Uncharacterized protein</fullName>
    </submittedName>
</protein>
<keyword evidence="2" id="KW-1185">Reference proteome</keyword>
<evidence type="ECO:0000313" key="1">
    <source>
        <dbReference type="EMBL" id="THH20344.1"/>
    </source>
</evidence>
<evidence type="ECO:0000313" key="2">
    <source>
        <dbReference type="Proteomes" id="UP000308730"/>
    </source>
</evidence>